<dbReference type="KEGG" id="hro:HELRODRAFT_163961"/>
<dbReference type="HOGENOM" id="CLU_2239473_0_0_1"/>
<dbReference type="InParanoid" id="T1EUP1"/>
<reference evidence="1 3" key="2">
    <citation type="journal article" date="2013" name="Nature">
        <title>Insights into bilaterian evolution from three spiralian genomes.</title>
        <authorList>
            <person name="Simakov O."/>
            <person name="Marletaz F."/>
            <person name="Cho S.J."/>
            <person name="Edsinger-Gonzales E."/>
            <person name="Havlak P."/>
            <person name="Hellsten U."/>
            <person name="Kuo D.H."/>
            <person name="Larsson T."/>
            <person name="Lv J."/>
            <person name="Arendt D."/>
            <person name="Savage R."/>
            <person name="Osoegawa K."/>
            <person name="de Jong P."/>
            <person name="Grimwood J."/>
            <person name="Chapman J.A."/>
            <person name="Shapiro H."/>
            <person name="Aerts A."/>
            <person name="Otillar R.P."/>
            <person name="Terry A.Y."/>
            <person name="Boore J.L."/>
            <person name="Grigoriev I.V."/>
            <person name="Lindberg D.R."/>
            <person name="Seaver E.C."/>
            <person name="Weisblat D.A."/>
            <person name="Putnam N.H."/>
            <person name="Rokhsar D.S."/>
        </authorList>
    </citation>
    <scope>NUCLEOTIDE SEQUENCE</scope>
</reference>
<name>T1EUP1_HELRO</name>
<dbReference type="EMBL" id="AMQM01001502">
    <property type="status" value="NOT_ANNOTATED_CDS"/>
    <property type="molecule type" value="Genomic_DNA"/>
</dbReference>
<evidence type="ECO:0000313" key="3">
    <source>
        <dbReference type="Proteomes" id="UP000015101"/>
    </source>
</evidence>
<reference evidence="2" key="3">
    <citation type="submission" date="2015-06" db="UniProtKB">
        <authorList>
            <consortium name="EnsemblMetazoa"/>
        </authorList>
    </citation>
    <scope>IDENTIFICATION</scope>
</reference>
<dbReference type="CTD" id="20200291"/>
<keyword evidence="3" id="KW-1185">Reference proteome</keyword>
<dbReference type="Proteomes" id="UP000015101">
    <property type="component" value="Unassembled WGS sequence"/>
</dbReference>
<dbReference type="AlphaFoldDB" id="T1EUP1"/>
<protein>
    <submittedName>
        <fullName evidence="1 2">Uncharacterized protein</fullName>
    </submittedName>
</protein>
<dbReference type="EnsemblMetazoa" id="HelroT163961">
    <property type="protein sequence ID" value="HelroP163961"/>
    <property type="gene ID" value="HelroG163961"/>
</dbReference>
<gene>
    <name evidence="2" type="primary">20200291</name>
    <name evidence="1" type="ORF">HELRODRAFT_163961</name>
</gene>
<proteinExistence type="predicted"/>
<accession>T1EUP1</accession>
<evidence type="ECO:0000313" key="1">
    <source>
        <dbReference type="EMBL" id="ESN94175.1"/>
    </source>
</evidence>
<sequence>MSVYMCVTASSKELILAGGGAGDEFPASKMCFHMACNLTLQINQVLLLAGGEGETLSCAIGAVILHYSSAQTDASSLLVIAFQPVVPDEVDLVEECRMSHEHIPL</sequence>
<dbReference type="RefSeq" id="XP_009027291.1">
    <property type="nucleotide sequence ID" value="XM_009029043.1"/>
</dbReference>
<dbReference type="EMBL" id="KB097571">
    <property type="protein sequence ID" value="ESN94175.1"/>
    <property type="molecule type" value="Genomic_DNA"/>
</dbReference>
<organism evidence="2 3">
    <name type="scientific">Helobdella robusta</name>
    <name type="common">Californian leech</name>
    <dbReference type="NCBI Taxonomy" id="6412"/>
    <lineage>
        <taxon>Eukaryota</taxon>
        <taxon>Metazoa</taxon>
        <taxon>Spiralia</taxon>
        <taxon>Lophotrochozoa</taxon>
        <taxon>Annelida</taxon>
        <taxon>Clitellata</taxon>
        <taxon>Hirudinea</taxon>
        <taxon>Rhynchobdellida</taxon>
        <taxon>Glossiphoniidae</taxon>
        <taxon>Helobdella</taxon>
    </lineage>
</organism>
<dbReference type="GeneID" id="20200291"/>
<evidence type="ECO:0000313" key="2">
    <source>
        <dbReference type="EnsemblMetazoa" id="HelroP163961"/>
    </source>
</evidence>
<reference evidence="3" key="1">
    <citation type="submission" date="2012-12" db="EMBL/GenBank/DDBJ databases">
        <authorList>
            <person name="Hellsten U."/>
            <person name="Grimwood J."/>
            <person name="Chapman J.A."/>
            <person name="Shapiro H."/>
            <person name="Aerts A."/>
            <person name="Otillar R.P."/>
            <person name="Terry A.Y."/>
            <person name="Boore J.L."/>
            <person name="Simakov O."/>
            <person name="Marletaz F."/>
            <person name="Cho S.-J."/>
            <person name="Edsinger-Gonzales E."/>
            <person name="Havlak P."/>
            <person name="Kuo D.-H."/>
            <person name="Larsson T."/>
            <person name="Lv J."/>
            <person name="Arendt D."/>
            <person name="Savage R."/>
            <person name="Osoegawa K."/>
            <person name="de Jong P."/>
            <person name="Lindberg D.R."/>
            <person name="Seaver E.C."/>
            <person name="Weisblat D.A."/>
            <person name="Putnam N.H."/>
            <person name="Grigoriev I.V."/>
            <person name="Rokhsar D.S."/>
        </authorList>
    </citation>
    <scope>NUCLEOTIDE SEQUENCE</scope>
</reference>